<dbReference type="HOGENOM" id="CLU_040933_0_0_1"/>
<keyword evidence="7 14" id="KW-0210">Decarboxylase</keyword>
<evidence type="ECO:0000256" key="1">
    <source>
        <dbReference type="ARBA" id="ARBA00004496"/>
    </source>
</evidence>
<evidence type="ECO:0000259" key="17">
    <source>
        <dbReference type="PROSITE" id="PS00907"/>
    </source>
</evidence>
<dbReference type="EC" id="4.1.1.37" evidence="4 14"/>
<evidence type="ECO:0000256" key="12">
    <source>
        <dbReference type="ARBA" id="ARBA00052550"/>
    </source>
</evidence>
<evidence type="ECO:0000256" key="15">
    <source>
        <dbReference type="RuleBase" id="RU004169"/>
    </source>
</evidence>
<dbReference type="PANTHER" id="PTHR21091:SF169">
    <property type="entry name" value="UROPORPHYRINOGEN DECARBOXYLASE"/>
    <property type="match status" value="1"/>
</dbReference>
<comment type="function">
    <text evidence="13">Catalyzes the sequential decarboxylation of four acetate groups of uroporphyrinogen-III (octacarboxyporphyrin) to yield coproporphyrinogen-III (tetracarboxyporphyrin) with the formation of intermediate hepta-, hexa- and penta-carboxylate porphyrinogens in the heme biosynthesis pathway. Acts on a number of porphyrinogens, but only coproporphyrinogen III can ultimately be converted to heme.</text>
</comment>
<protein>
    <recommendedName>
        <fullName evidence="5 14">Uroporphyrinogen decarboxylase</fullName>
        <ecNumber evidence="4 14">4.1.1.37</ecNumber>
    </recommendedName>
</protein>
<evidence type="ECO:0000256" key="3">
    <source>
        <dbReference type="ARBA" id="ARBA00009935"/>
    </source>
</evidence>
<evidence type="ECO:0000313" key="19">
    <source>
        <dbReference type="Proteomes" id="UP000001640"/>
    </source>
</evidence>
<dbReference type="PROSITE" id="PS00906">
    <property type="entry name" value="UROD_1"/>
    <property type="match status" value="1"/>
</dbReference>
<dbReference type="GO" id="GO:0004853">
    <property type="term" value="F:uroporphyrinogen decarboxylase activity"/>
    <property type="evidence" value="ECO:0007669"/>
    <property type="project" value="UniProtKB-EC"/>
</dbReference>
<dbReference type="GO" id="GO:0006782">
    <property type="term" value="P:protoporphyrinogen IX biosynthetic process"/>
    <property type="evidence" value="ECO:0007669"/>
    <property type="project" value="UniProtKB-UniPathway"/>
</dbReference>
<reference key="2">
    <citation type="submission" date="2011-08" db="EMBL/GenBank/DDBJ databases">
        <title>Genome sequence of Naumovozyma castellii.</title>
        <authorList>
            <person name="Gordon J.L."/>
            <person name="Armisen D."/>
            <person name="Proux-Wera E."/>
            <person name="OhEigeartaigh S.S."/>
            <person name="Byrne K.P."/>
            <person name="Wolfe K.H."/>
        </authorList>
    </citation>
    <scope>NUCLEOTIDE SEQUENCE</scope>
    <source>
        <strain>Type strain:CBS 4309</strain>
    </source>
</reference>
<keyword evidence="10 14" id="KW-0627">Porphyrin biosynthesis</keyword>
<comment type="pathway">
    <text evidence="2 14">Porphyrin-containing compound metabolism; protoporphyrin-IX biosynthesis; coproporphyrinogen-III from 5-aminolevulinate: step 4/4.</text>
</comment>
<evidence type="ECO:0000256" key="5">
    <source>
        <dbReference type="ARBA" id="ARBA00014308"/>
    </source>
</evidence>
<dbReference type="UniPathway" id="UPA00251">
    <property type="reaction ID" value="UER00321"/>
</dbReference>
<dbReference type="AlphaFoldDB" id="G0V829"/>
<comment type="similarity">
    <text evidence="3 15">Belongs to the uroporphyrinogen decarboxylase family.</text>
</comment>
<dbReference type="InterPro" id="IPR038071">
    <property type="entry name" value="UROD/MetE-like_sf"/>
</dbReference>
<sequence>MENMRDEFPPLKNDLLLRVLRGEEVERPPCWLMRQAGRYLPEYHEAKGGRDFFETCRDAEIASEITIQPIKHFQGLIDAAIIFSDILVIPQAMGMKVEMIEGKGPSFPHPLREVSDVIEVLDYKVDVLKELDWAFKSINLTRWKLNGEVPLFGFCGGPWTLLVYMTEGGGSRIFRYAKQWINEHPDLCKRLLQRITDVAVEFLSQQVVAGAQVLQVFESWGGELSSLDFDEFSLPYLKQIVSKVPRRLQELGITEKIPMIVFAKNSWYALDKLCDSGFDAVSLDWTWDPKEAVSINKGRVTLQGNLDPGVIYGSKEVITKKTEEMIKRFGGGKKNYIVNFGHGTSPFMDPEQIRFFLEECHRIGSKK</sequence>
<keyword evidence="6" id="KW-0963">Cytoplasm</keyword>
<dbReference type="Gene3D" id="3.20.20.210">
    <property type="match status" value="1"/>
</dbReference>
<dbReference type="GeneID" id="96901106"/>
<evidence type="ECO:0000256" key="14">
    <source>
        <dbReference type="RuleBase" id="RU000554"/>
    </source>
</evidence>
<dbReference type="InParanoid" id="G0V829"/>
<evidence type="ECO:0000259" key="16">
    <source>
        <dbReference type="PROSITE" id="PS00906"/>
    </source>
</evidence>
<evidence type="ECO:0000256" key="8">
    <source>
        <dbReference type="ARBA" id="ARBA00023133"/>
    </source>
</evidence>
<dbReference type="InterPro" id="IPR000257">
    <property type="entry name" value="Uroporphyrinogen_deCOase"/>
</dbReference>
<comment type="catalytic activity">
    <reaction evidence="11 14">
        <text>uroporphyrinogen III + 4 H(+) = coproporphyrinogen III + 4 CO2</text>
        <dbReference type="Rhea" id="RHEA:19865"/>
        <dbReference type="ChEBI" id="CHEBI:15378"/>
        <dbReference type="ChEBI" id="CHEBI:16526"/>
        <dbReference type="ChEBI" id="CHEBI:57308"/>
        <dbReference type="ChEBI" id="CHEBI:57309"/>
        <dbReference type="EC" id="4.1.1.37"/>
    </reaction>
</comment>
<evidence type="ECO:0000256" key="13">
    <source>
        <dbReference type="ARBA" id="ARBA00058098"/>
    </source>
</evidence>
<evidence type="ECO:0000256" key="7">
    <source>
        <dbReference type="ARBA" id="ARBA00022793"/>
    </source>
</evidence>
<dbReference type="SUPFAM" id="SSF51726">
    <property type="entry name" value="UROD/MetE-like"/>
    <property type="match status" value="1"/>
</dbReference>
<dbReference type="EMBL" id="HE576752">
    <property type="protein sequence ID" value="CCC67627.1"/>
    <property type="molecule type" value="Genomic_DNA"/>
</dbReference>
<evidence type="ECO:0000256" key="11">
    <source>
        <dbReference type="ARBA" id="ARBA00048033"/>
    </source>
</evidence>
<accession>G0V829</accession>
<feature type="domain" description="Uroporphyrinogen decarboxylase (URO-D)" evidence="16">
    <location>
        <begin position="29"/>
        <end position="38"/>
    </location>
</feature>
<evidence type="ECO:0000313" key="18">
    <source>
        <dbReference type="EMBL" id="CCC67627.1"/>
    </source>
</evidence>
<dbReference type="KEGG" id="ncs:NCAS_0A10690"/>
<dbReference type="HAMAP" id="MF_00218">
    <property type="entry name" value="URO_D"/>
    <property type="match status" value="1"/>
</dbReference>
<dbReference type="STRING" id="1064592.G0V829"/>
<dbReference type="PANTHER" id="PTHR21091">
    <property type="entry name" value="METHYLTETRAHYDROFOLATE:HOMOCYSTEINE METHYLTRANSFERASE RELATED"/>
    <property type="match status" value="1"/>
</dbReference>
<comment type="subcellular location">
    <subcellularLocation>
        <location evidence="1">Cytoplasm</location>
    </subcellularLocation>
</comment>
<evidence type="ECO:0000256" key="10">
    <source>
        <dbReference type="ARBA" id="ARBA00023244"/>
    </source>
</evidence>
<keyword evidence="19" id="KW-1185">Reference proteome</keyword>
<gene>
    <name evidence="18" type="primary">NCAS0A10690</name>
    <name evidence="18" type="ordered locus">NCAS_0A10690</name>
</gene>
<organism evidence="18 19">
    <name type="scientific">Naumovozyma castellii</name>
    <name type="common">Yeast</name>
    <name type="synonym">Saccharomyces castellii</name>
    <dbReference type="NCBI Taxonomy" id="27288"/>
    <lineage>
        <taxon>Eukaryota</taxon>
        <taxon>Fungi</taxon>
        <taxon>Dikarya</taxon>
        <taxon>Ascomycota</taxon>
        <taxon>Saccharomycotina</taxon>
        <taxon>Saccharomycetes</taxon>
        <taxon>Saccharomycetales</taxon>
        <taxon>Saccharomycetaceae</taxon>
        <taxon>Naumovozyma</taxon>
    </lineage>
</organism>
<proteinExistence type="inferred from homology"/>
<evidence type="ECO:0000256" key="6">
    <source>
        <dbReference type="ARBA" id="ARBA00022490"/>
    </source>
</evidence>
<dbReference type="Pfam" id="PF01208">
    <property type="entry name" value="URO-D"/>
    <property type="match status" value="1"/>
</dbReference>
<dbReference type="Proteomes" id="UP000001640">
    <property type="component" value="Chromosome 1"/>
</dbReference>
<dbReference type="CDD" id="cd00717">
    <property type="entry name" value="URO-D"/>
    <property type="match status" value="1"/>
</dbReference>
<reference evidence="18 19" key="1">
    <citation type="journal article" date="2011" name="Proc. Natl. Acad. Sci. U.S.A.">
        <title>Evolutionary erosion of yeast sex chromosomes by mating-type switching accidents.</title>
        <authorList>
            <person name="Gordon J.L."/>
            <person name="Armisen D."/>
            <person name="Proux-Wera E."/>
            <person name="Oheigeartaigh S.S."/>
            <person name="Byrne K.P."/>
            <person name="Wolfe K.H."/>
        </authorList>
    </citation>
    <scope>NUCLEOTIDE SEQUENCE [LARGE SCALE GENOMIC DNA]</scope>
    <source>
        <strain evidence="19">ATCC 76901 / BCRC 22586 / CBS 4309 / NBRC 1992 / NRRL Y-12630</strain>
    </source>
</reference>
<evidence type="ECO:0000256" key="9">
    <source>
        <dbReference type="ARBA" id="ARBA00023239"/>
    </source>
</evidence>
<dbReference type="RefSeq" id="XP_003674008.1">
    <property type="nucleotide sequence ID" value="XM_003673960.1"/>
</dbReference>
<dbReference type="InterPro" id="IPR006361">
    <property type="entry name" value="Uroporphyrinogen_deCO2ase_HemE"/>
</dbReference>
<name>G0V829_NAUCA</name>
<dbReference type="FunFam" id="3.20.20.210:FF:000004">
    <property type="entry name" value="Uroporphyrinogen decarboxylase"/>
    <property type="match status" value="1"/>
</dbReference>
<keyword evidence="9 14" id="KW-0456">Lyase</keyword>
<dbReference type="FunCoup" id="G0V829">
    <property type="interactions" value="990"/>
</dbReference>
<evidence type="ECO:0000256" key="2">
    <source>
        <dbReference type="ARBA" id="ARBA00004804"/>
    </source>
</evidence>
<dbReference type="OrthoDB" id="339900at2759"/>
<dbReference type="GO" id="GO:0005829">
    <property type="term" value="C:cytosol"/>
    <property type="evidence" value="ECO:0007669"/>
    <property type="project" value="EnsemblFungi"/>
</dbReference>
<dbReference type="OMA" id="LWLMRQA"/>
<dbReference type="eggNOG" id="KOG2872">
    <property type="taxonomic scope" value="Eukaryota"/>
</dbReference>
<comment type="catalytic activity">
    <reaction evidence="12">
        <text>uroporphyrinogen I + 4 H(+) = coproporphyrinogen I + 4 CO2</text>
        <dbReference type="Rhea" id="RHEA:31239"/>
        <dbReference type="ChEBI" id="CHEBI:15378"/>
        <dbReference type="ChEBI" id="CHEBI:16526"/>
        <dbReference type="ChEBI" id="CHEBI:62626"/>
        <dbReference type="ChEBI" id="CHEBI:62631"/>
    </reaction>
</comment>
<keyword evidence="8" id="KW-0350">Heme biosynthesis</keyword>
<dbReference type="NCBIfam" id="TIGR01464">
    <property type="entry name" value="hemE"/>
    <property type="match status" value="1"/>
</dbReference>
<evidence type="ECO:0000256" key="4">
    <source>
        <dbReference type="ARBA" id="ARBA00012288"/>
    </source>
</evidence>
<dbReference type="PROSITE" id="PS00907">
    <property type="entry name" value="UROD_2"/>
    <property type="match status" value="1"/>
</dbReference>
<feature type="domain" description="Uroporphyrinogen decarboxylase (URO-D)" evidence="17">
    <location>
        <begin position="152"/>
        <end position="168"/>
    </location>
</feature>